<organism evidence="2 3">
    <name type="scientific">Gordonia defluvii</name>
    <dbReference type="NCBI Taxonomy" id="283718"/>
    <lineage>
        <taxon>Bacteria</taxon>
        <taxon>Bacillati</taxon>
        <taxon>Actinomycetota</taxon>
        <taxon>Actinomycetes</taxon>
        <taxon>Mycobacteriales</taxon>
        <taxon>Gordoniaceae</taxon>
        <taxon>Gordonia</taxon>
    </lineage>
</organism>
<evidence type="ECO:0000313" key="2">
    <source>
        <dbReference type="EMBL" id="GAA3023529.1"/>
    </source>
</evidence>
<feature type="region of interest" description="Disordered" evidence="1">
    <location>
        <begin position="58"/>
        <end position="101"/>
    </location>
</feature>
<protein>
    <submittedName>
        <fullName evidence="2">Uncharacterized protein</fullName>
    </submittedName>
</protein>
<proteinExistence type="predicted"/>
<dbReference type="Proteomes" id="UP001501035">
    <property type="component" value="Unassembled WGS sequence"/>
</dbReference>
<dbReference type="EMBL" id="BAAAVS010000001">
    <property type="protein sequence ID" value="GAA3023529.1"/>
    <property type="molecule type" value="Genomic_DNA"/>
</dbReference>
<reference evidence="3" key="1">
    <citation type="journal article" date="2019" name="Int. J. Syst. Evol. Microbiol.">
        <title>The Global Catalogue of Microorganisms (GCM) 10K type strain sequencing project: providing services to taxonomists for standard genome sequencing and annotation.</title>
        <authorList>
            <consortium name="The Broad Institute Genomics Platform"/>
            <consortium name="The Broad Institute Genome Sequencing Center for Infectious Disease"/>
            <person name="Wu L."/>
            <person name="Ma J."/>
        </authorList>
    </citation>
    <scope>NUCLEOTIDE SEQUENCE [LARGE SCALE GENOMIC DNA]</scope>
    <source>
        <strain evidence="3">JCM 14234</strain>
    </source>
</reference>
<gene>
    <name evidence="2" type="ORF">GCM10010528_01980</name>
</gene>
<accession>A0ABP6KTK7</accession>
<evidence type="ECO:0000256" key="1">
    <source>
        <dbReference type="SAM" id="MobiDB-lite"/>
    </source>
</evidence>
<sequence>MTGVTKRGKKTVLTRAAIVAAVVLALGVGGLALAGITGTVSPVPSARHAVLDFGSLAQNPFGPAPVDKPSQRSRTGKPAPRPAAPRTRAHPGGKTAPGVGRVCGRRQANRIQTTPRGTLVCANMGSGRHRWVKVNGVDPQLRKPGNKCTGQYTTARSPRGLAMQCARGRWTYGA</sequence>
<evidence type="ECO:0000313" key="3">
    <source>
        <dbReference type="Proteomes" id="UP001501035"/>
    </source>
</evidence>
<dbReference type="RefSeq" id="WP_290703745.1">
    <property type="nucleotide sequence ID" value="NZ_BAAAVS010000001.1"/>
</dbReference>
<keyword evidence="3" id="KW-1185">Reference proteome</keyword>
<comment type="caution">
    <text evidence="2">The sequence shown here is derived from an EMBL/GenBank/DDBJ whole genome shotgun (WGS) entry which is preliminary data.</text>
</comment>
<name>A0ABP6KTK7_9ACTN</name>